<evidence type="ECO:0000256" key="1">
    <source>
        <dbReference type="SAM" id="Phobius"/>
    </source>
</evidence>
<keyword evidence="3" id="KW-1185">Reference proteome</keyword>
<name>A0A835ESS3_9POAL</name>
<sequence>MLIHLLGEAPGRSVKTRASNIPLVLINIVLLVILAHQSFPHR</sequence>
<keyword evidence="1" id="KW-0472">Membrane</keyword>
<dbReference type="Proteomes" id="UP000636709">
    <property type="component" value="Unassembled WGS sequence"/>
</dbReference>
<dbReference type="AlphaFoldDB" id="A0A835ESS3"/>
<keyword evidence="1" id="KW-0812">Transmembrane</keyword>
<reference evidence="2" key="1">
    <citation type="submission" date="2020-07" db="EMBL/GenBank/DDBJ databases">
        <title>Genome sequence and genetic diversity analysis of an under-domesticated orphan crop, white fonio (Digitaria exilis).</title>
        <authorList>
            <person name="Bennetzen J.L."/>
            <person name="Chen S."/>
            <person name="Ma X."/>
            <person name="Wang X."/>
            <person name="Yssel A.E.J."/>
            <person name="Chaluvadi S.R."/>
            <person name="Johnson M."/>
            <person name="Gangashetty P."/>
            <person name="Hamidou F."/>
            <person name="Sanogo M.D."/>
            <person name="Zwaenepoel A."/>
            <person name="Wallace J."/>
            <person name="Van De Peer Y."/>
            <person name="Van Deynze A."/>
        </authorList>
    </citation>
    <scope>NUCLEOTIDE SEQUENCE</scope>
    <source>
        <tissue evidence="2">Leaves</tissue>
    </source>
</reference>
<dbReference type="EMBL" id="JACEFO010001742">
    <property type="protein sequence ID" value="KAF8712948.1"/>
    <property type="molecule type" value="Genomic_DNA"/>
</dbReference>
<evidence type="ECO:0000313" key="3">
    <source>
        <dbReference type="Proteomes" id="UP000636709"/>
    </source>
</evidence>
<keyword evidence="1" id="KW-1133">Transmembrane helix</keyword>
<evidence type="ECO:0000313" key="2">
    <source>
        <dbReference type="EMBL" id="KAF8712948.1"/>
    </source>
</evidence>
<organism evidence="2 3">
    <name type="scientific">Digitaria exilis</name>
    <dbReference type="NCBI Taxonomy" id="1010633"/>
    <lineage>
        <taxon>Eukaryota</taxon>
        <taxon>Viridiplantae</taxon>
        <taxon>Streptophyta</taxon>
        <taxon>Embryophyta</taxon>
        <taxon>Tracheophyta</taxon>
        <taxon>Spermatophyta</taxon>
        <taxon>Magnoliopsida</taxon>
        <taxon>Liliopsida</taxon>
        <taxon>Poales</taxon>
        <taxon>Poaceae</taxon>
        <taxon>PACMAD clade</taxon>
        <taxon>Panicoideae</taxon>
        <taxon>Panicodae</taxon>
        <taxon>Paniceae</taxon>
        <taxon>Anthephorinae</taxon>
        <taxon>Digitaria</taxon>
    </lineage>
</organism>
<proteinExistence type="predicted"/>
<feature type="transmembrane region" description="Helical" evidence="1">
    <location>
        <begin position="21"/>
        <end position="39"/>
    </location>
</feature>
<gene>
    <name evidence="2" type="ORF">HU200_028734</name>
</gene>
<comment type="caution">
    <text evidence="2">The sequence shown here is derived from an EMBL/GenBank/DDBJ whole genome shotgun (WGS) entry which is preliminary data.</text>
</comment>
<accession>A0A835ESS3</accession>
<protein>
    <submittedName>
        <fullName evidence="2">Uncharacterized protein</fullName>
    </submittedName>
</protein>